<accession>A0A8X8C446</accession>
<dbReference type="Proteomes" id="UP000886885">
    <property type="component" value="Chromosome 18D"/>
</dbReference>
<sequence length="298" mass="33513">MEAGCYVDKRFRIHCNSNMTPSLSINGINLEVLNISVDEGTLHVKFPIFYSSNCRGKESNPVIVNLEGSPFVYSEKWNRFVVVGCNNIVLMTQNDSIYVFKDLDAGQGRDHCKHACLVEQRWFHDRLSSSLETPYSVTDMDSVPVVLDWMIDYWIFESLERNGSLADNKTYHCHVNNYDNISSNQKSMVKCSCSAGYHGNPYLPAACPGRLGLCYSMKATSALDAESDRSVQEALDRACSGKTTIVVAHWLSTIRNAHVIAVIDDGKVAEQGFHSHLLKNYPDESYARMIQLQIKVHT</sequence>
<gene>
    <name evidence="1" type="ORF">POTOM_057757</name>
</gene>
<organism evidence="1 2">
    <name type="scientific">Populus tomentosa</name>
    <name type="common">Chinese white poplar</name>
    <dbReference type="NCBI Taxonomy" id="118781"/>
    <lineage>
        <taxon>Eukaryota</taxon>
        <taxon>Viridiplantae</taxon>
        <taxon>Streptophyta</taxon>
        <taxon>Embryophyta</taxon>
        <taxon>Tracheophyta</taxon>
        <taxon>Spermatophyta</taxon>
        <taxon>Magnoliopsida</taxon>
        <taxon>eudicotyledons</taxon>
        <taxon>Gunneridae</taxon>
        <taxon>Pentapetalae</taxon>
        <taxon>rosids</taxon>
        <taxon>fabids</taxon>
        <taxon>Malpighiales</taxon>
        <taxon>Salicaceae</taxon>
        <taxon>Saliceae</taxon>
        <taxon>Populus</taxon>
    </lineage>
</organism>
<proteinExistence type="predicted"/>
<reference evidence="1" key="1">
    <citation type="journal article" date="2020" name="bioRxiv">
        <title>Hybrid origin of Populus tomentosa Carr. identified through genome sequencing and phylogenomic analysis.</title>
        <authorList>
            <person name="An X."/>
            <person name="Gao K."/>
            <person name="Chen Z."/>
            <person name="Li J."/>
            <person name="Yang X."/>
            <person name="Yang X."/>
            <person name="Zhou J."/>
            <person name="Guo T."/>
            <person name="Zhao T."/>
            <person name="Huang S."/>
            <person name="Miao D."/>
            <person name="Khan W.U."/>
            <person name="Rao P."/>
            <person name="Ye M."/>
            <person name="Lei B."/>
            <person name="Liao W."/>
            <person name="Wang J."/>
            <person name="Ji L."/>
            <person name="Li Y."/>
            <person name="Guo B."/>
            <person name="Mustafa N.S."/>
            <person name="Li S."/>
            <person name="Yun Q."/>
            <person name="Keller S.R."/>
            <person name="Mao J."/>
            <person name="Zhang R."/>
            <person name="Strauss S.H."/>
        </authorList>
    </citation>
    <scope>NUCLEOTIDE SEQUENCE</scope>
    <source>
        <strain evidence="1">GM15</strain>
        <tissue evidence="1">Leaf</tissue>
    </source>
</reference>
<name>A0A8X8C446_POPTO</name>
<protein>
    <submittedName>
        <fullName evidence="1">Uncharacterized protein</fullName>
    </submittedName>
</protein>
<evidence type="ECO:0000313" key="1">
    <source>
        <dbReference type="EMBL" id="KAG6740120.1"/>
    </source>
</evidence>
<comment type="caution">
    <text evidence="1">The sequence shown here is derived from an EMBL/GenBank/DDBJ whole genome shotgun (WGS) entry which is preliminary data.</text>
</comment>
<dbReference type="EMBL" id="JAAWWB010000036">
    <property type="protein sequence ID" value="KAG6740120.1"/>
    <property type="molecule type" value="Genomic_DNA"/>
</dbReference>
<keyword evidence="2" id="KW-1185">Reference proteome</keyword>
<dbReference type="PANTHER" id="PTHR33491">
    <property type="entry name" value="OSJNBA0016N04.9 PROTEIN"/>
    <property type="match status" value="1"/>
</dbReference>
<dbReference type="OrthoDB" id="1752082at2759"/>
<dbReference type="AlphaFoldDB" id="A0A8X8C446"/>
<evidence type="ECO:0000313" key="2">
    <source>
        <dbReference type="Proteomes" id="UP000886885"/>
    </source>
</evidence>